<evidence type="ECO:0000256" key="2">
    <source>
        <dbReference type="ARBA" id="ARBA00022741"/>
    </source>
</evidence>
<comment type="caution">
    <text evidence="5">The sequence shown here is derived from an EMBL/GenBank/DDBJ whole genome shotgun (WGS) entry which is preliminary data.</text>
</comment>
<dbReference type="EMBL" id="ADKX01000034">
    <property type="protein sequence ID" value="EFW04681.1"/>
    <property type="molecule type" value="Genomic_DNA"/>
</dbReference>
<dbReference type="STRING" id="100884.GCA_000269565_02190"/>
<evidence type="ECO:0000313" key="6">
    <source>
        <dbReference type="Proteomes" id="UP000003157"/>
    </source>
</evidence>
<evidence type="ECO:0000313" key="5">
    <source>
        <dbReference type="EMBL" id="EFW04681.1"/>
    </source>
</evidence>
<evidence type="ECO:0000256" key="1">
    <source>
        <dbReference type="ARBA" id="ARBA00022448"/>
    </source>
</evidence>
<dbReference type="InterPro" id="IPR003593">
    <property type="entry name" value="AAA+_ATPase"/>
</dbReference>
<name>E7GBE6_9FIRM</name>
<keyword evidence="2" id="KW-0547">Nucleotide-binding</keyword>
<dbReference type="HOGENOM" id="CLU_000604_1_2_9"/>
<dbReference type="Proteomes" id="UP000003157">
    <property type="component" value="Unassembled WGS sequence"/>
</dbReference>
<sequence>MNNDTILLENISKSFGEHQIIEDLNIEMTRGEIVSFIGANGTGKSTILKMIAGLIYQDSGNIYVFGINNQKKKNLDLCEFVMESGQGYYGYLSAYENARYFFGLNKIRYQLIEKEFLDLCQRFDFKQHLDKKVDALSQGNRQKLALIVALIIQPEVLLLDEPTNGLDSKSIHILSQVLLEYKQKNMTILMTSHDMSFMKAMNSRTIFIKNRNIALDTSINQYVKEDICIYHMCIADVEYEKFIFQFPQIELTRNETYFEVYVTDIQKNAIILEYDVLEFSKESMDIIDFQKSIEYVV</sequence>
<accession>E7GBE6</accession>
<feature type="domain" description="ABC transporter" evidence="4">
    <location>
        <begin position="6"/>
        <end position="235"/>
    </location>
</feature>
<dbReference type="AlphaFoldDB" id="E7GBE6"/>
<dbReference type="PANTHER" id="PTHR42939:SF1">
    <property type="entry name" value="ABC TRANSPORTER ATP-BINDING PROTEIN ALBC-RELATED"/>
    <property type="match status" value="1"/>
</dbReference>
<reference evidence="5 6" key="1">
    <citation type="submission" date="2010-12" db="EMBL/GenBank/DDBJ databases">
        <title>The Genome Sequence of Coprobacillus sp. strain 29_1.</title>
        <authorList>
            <consortium name="The Broad Institute Genome Sequencing Platform"/>
            <person name="Earl A."/>
            <person name="Ward D."/>
            <person name="Feldgarden M."/>
            <person name="Gevers D."/>
            <person name="Daigneault M."/>
            <person name="Sibley C.D."/>
            <person name="White A."/>
            <person name="Strauss J."/>
            <person name="Allen-Vercoe E."/>
            <person name="Young S.K."/>
            <person name="Zeng Q."/>
            <person name="Gargeya S."/>
            <person name="Fitzgerald M."/>
            <person name="Haas B."/>
            <person name="Abouelleil A."/>
            <person name="Alvarado L."/>
            <person name="Arachchi H.M."/>
            <person name="Berlin A."/>
            <person name="Brown A."/>
            <person name="Chapman S.B."/>
            <person name="Chen Z."/>
            <person name="Dunbar C."/>
            <person name="Freedman E."/>
            <person name="Gearin G."/>
            <person name="Gellesch M."/>
            <person name="Goldberg J."/>
            <person name="Griggs A."/>
            <person name="Gujja S."/>
            <person name="Heilman E."/>
            <person name="Heiman D."/>
            <person name="Howarth C."/>
            <person name="Larson L."/>
            <person name="Lui A."/>
            <person name="MacDonald P.J.P."/>
            <person name="Mehta T."/>
            <person name="Montmayeur A."/>
            <person name="Murphy C."/>
            <person name="Neiman D."/>
            <person name="Pearson M."/>
            <person name="Priest M."/>
            <person name="Roberts A."/>
            <person name="Saif S."/>
            <person name="Shea T."/>
            <person name="Shenoy N."/>
            <person name="Sisk P."/>
            <person name="Stolte C."/>
            <person name="Sykes S."/>
            <person name="White J."/>
            <person name="Yandava C."/>
            <person name="Nusbaum C."/>
            <person name="Birren B."/>
        </authorList>
    </citation>
    <scope>NUCLEOTIDE SEQUENCE [LARGE SCALE GENOMIC DNA]</scope>
    <source>
        <strain evidence="5 6">29_1</strain>
    </source>
</reference>
<dbReference type="GO" id="GO:0016887">
    <property type="term" value="F:ATP hydrolysis activity"/>
    <property type="evidence" value="ECO:0007669"/>
    <property type="project" value="InterPro"/>
</dbReference>
<keyword evidence="1" id="KW-0813">Transport</keyword>
<keyword evidence="3" id="KW-0067">ATP-binding</keyword>
<dbReference type="RefSeq" id="WP_008789187.1">
    <property type="nucleotide sequence ID" value="NZ_AKCB01000001.1"/>
</dbReference>
<organism evidence="5 6">
    <name type="scientific">Coprobacillus cateniformis</name>
    <dbReference type="NCBI Taxonomy" id="100884"/>
    <lineage>
        <taxon>Bacteria</taxon>
        <taxon>Bacillati</taxon>
        <taxon>Bacillota</taxon>
        <taxon>Erysipelotrichia</taxon>
        <taxon>Erysipelotrichales</taxon>
        <taxon>Coprobacillaceae</taxon>
        <taxon>Coprobacillus</taxon>
    </lineage>
</organism>
<dbReference type="SMART" id="SM00382">
    <property type="entry name" value="AAA"/>
    <property type="match status" value="1"/>
</dbReference>
<dbReference type="PROSITE" id="PS50893">
    <property type="entry name" value="ABC_TRANSPORTER_2"/>
    <property type="match status" value="1"/>
</dbReference>
<evidence type="ECO:0000259" key="4">
    <source>
        <dbReference type="PROSITE" id="PS50893"/>
    </source>
</evidence>
<evidence type="ECO:0000256" key="3">
    <source>
        <dbReference type="ARBA" id="ARBA00022840"/>
    </source>
</evidence>
<dbReference type="Gene3D" id="3.40.50.300">
    <property type="entry name" value="P-loop containing nucleotide triphosphate hydrolases"/>
    <property type="match status" value="1"/>
</dbReference>
<proteinExistence type="predicted"/>
<dbReference type="InterPro" id="IPR051782">
    <property type="entry name" value="ABC_Transporter_VariousFunc"/>
</dbReference>
<dbReference type="SUPFAM" id="SSF52540">
    <property type="entry name" value="P-loop containing nucleoside triphosphate hydrolases"/>
    <property type="match status" value="1"/>
</dbReference>
<dbReference type="CDD" id="cd03230">
    <property type="entry name" value="ABC_DR_subfamily_A"/>
    <property type="match status" value="1"/>
</dbReference>
<dbReference type="GeneID" id="78230024"/>
<gene>
    <name evidence="5" type="ORF">HMPREF9488_02087</name>
</gene>
<dbReference type="PANTHER" id="PTHR42939">
    <property type="entry name" value="ABC TRANSPORTER ATP-BINDING PROTEIN ALBC-RELATED"/>
    <property type="match status" value="1"/>
</dbReference>
<dbReference type="InterPro" id="IPR027417">
    <property type="entry name" value="P-loop_NTPase"/>
</dbReference>
<dbReference type="GO" id="GO:0005524">
    <property type="term" value="F:ATP binding"/>
    <property type="evidence" value="ECO:0007669"/>
    <property type="project" value="UniProtKB-KW"/>
</dbReference>
<dbReference type="PROSITE" id="PS00211">
    <property type="entry name" value="ABC_TRANSPORTER_1"/>
    <property type="match status" value="1"/>
</dbReference>
<dbReference type="InterPro" id="IPR017871">
    <property type="entry name" value="ABC_transporter-like_CS"/>
</dbReference>
<protein>
    <recommendedName>
        <fullName evidence="4">ABC transporter domain-containing protein</fullName>
    </recommendedName>
</protein>
<keyword evidence="6" id="KW-1185">Reference proteome</keyword>
<dbReference type="Pfam" id="PF00005">
    <property type="entry name" value="ABC_tran"/>
    <property type="match status" value="1"/>
</dbReference>
<dbReference type="eggNOG" id="COG1131">
    <property type="taxonomic scope" value="Bacteria"/>
</dbReference>
<dbReference type="InterPro" id="IPR003439">
    <property type="entry name" value="ABC_transporter-like_ATP-bd"/>
</dbReference>